<dbReference type="HOGENOM" id="CLU_018785_1_0_1"/>
<dbReference type="Pfam" id="PF00172">
    <property type="entry name" value="Zn_clus"/>
    <property type="match status" value="1"/>
</dbReference>
<feature type="compositionally biased region" description="Polar residues" evidence="2">
    <location>
        <begin position="56"/>
        <end position="81"/>
    </location>
</feature>
<dbReference type="GO" id="GO:0000976">
    <property type="term" value="F:transcription cis-regulatory region binding"/>
    <property type="evidence" value="ECO:0007669"/>
    <property type="project" value="TreeGrafter"/>
</dbReference>
<dbReference type="PANTHER" id="PTHR37534:SF7">
    <property type="entry name" value="TRANSCRIPTIONAL ACTIVATOR PROTEIN UGA3"/>
    <property type="match status" value="1"/>
</dbReference>
<evidence type="ECO:0000313" key="5">
    <source>
        <dbReference type="Proteomes" id="UP000027456"/>
    </source>
</evidence>
<dbReference type="GO" id="GO:0005634">
    <property type="term" value="C:nucleus"/>
    <property type="evidence" value="ECO:0007669"/>
    <property type="project" value="TreeGrafter"/>
</dbReference>
<feature type="non-terminal residue" evidence="4">
    <location>
        <position position="577"/>
    </location>
</feature>
<protein>
    <submittedName>
        <fullName evidence="4">Putative fungal zn(2)-cys(6) binuclear cluster domain protein</fullName>
    </submittedName>
</protein>
<dbReference type="OrthoDB" id="5419315at2759"/>
<dbReference type="Gene3D" id="4.10.240.10">
    <property type="entry name" value="Zn(2)-C6 fungal-type DNA-binding domain"/>
    <property type="match status" value="1"/>
</dbReference>
<dbReference type="GO" id="GO:0008270">
    <property type="term" value="F:zinc ion binding"/>
    <property type="evidence" value="ECO:0007669"/>
    <property type="project" value="InterPro"/>
</dbReference>
<dbReference type="STRING" id="1423351.A0A074RWQ1"/>
<comment type="caution">
    <text evidence="4">The sequence shown here is derived from an EMBL/GenBank/DDBJ whole genome shotgun (WGS) entry which is preliminary data.</text>
</comment>
<feature type="domain" description="Zn(2)-C6 fungal-type" evidence="3">
    <location>
        <begin position="12"/>
        <end position="40"/>
    </location>
</feature>
<keyword evidence="5" id="KW-1185">Reference proteome</keyword>
<dbReference type="Proteomes" id="UP000027456">
    <property type="component" value="Unassembled WGS sequence"/>
</dbReference>
<keyword evidence="1" id="KW-0539">Nucleus</keyword>
<evidence type="ECO:0000313" key="4">
    <source>
        <dbReference type="EMBL" id="KEP49715.1"/>
    </source>
</evidence>
<dbReference type="CDD" id="cd00067">
    <property type="entry name" value="GAL4"/>
    <property type="match status" value="1"/>
</dbReference>
<dbReference type="SMART" id="SM00066">
    <property type="entry name" value="GAL4"/>
    <property type="match status" value="1"/>
</dbReference>
<dbReference type="InterPro" id="IPR036864">
    <property type="entry name" value="Zn2-C6_fun-type_DNA-bd_sf"/>
</dbReference>
<evidence type="ECO:0000259" key="3">
    <source>
        <dbReference type="PROSITE" id="PS50048"/>
    </source>
</evidence>
<dbReference type="PANTHER" id="PTHR37534">
    <property type="entry name" value="TRANSCRIPTIONAL ACTIVATOR PROTEIN UGA3"/>
    <property type="match status" value="1"/>
</dbReference>
<dbReference type="GO" id="GO:0000981">
    <property type="term" value="F:DNA-binding transcription factor activity, RNA polymerase II-specific"/>
    <property type="evidence" value="ECO:0007669"/>
    <property type="project" value="InterPro"/>
</dbReference>
<gene>
    <name evidence="4" type="ORF">V565_094490</name>
</gene>
<sequence length="577" mass="64504">MAIRYTPRSITGCFTCKRRRKKCDERKPYCLKCEKGGFKCEGYPTFEERIRRITFDSPTDPSSEQSTSSGTAPIDSVSTMSIKRESNPVPPGTSEGFLDPVKTSSSNNITPLIDWNLSTQRDSGVPHTDSFNPEKNMDQPQSLASDSLRGPETFDYSFAEHPLLLSPSSFSSLPSSIASGRTLFGRSITMASKQANLLGSLSLDHPQDRTSKLVEYGRTNLSSGLLYGSPWSLTSDVDLKLDDEDDPEGIRNIIYRSPIPDPNTQSNALSFVLQSYASWVNFVTFEPLKVAGLIREGVIMQFASSPEVRTRTCLIANVIGRLSKAPELDQKGMSIVSMLRSQAHQTIQDFHSKTPASEREKDMENALRLILIQRYSGPLSSVIALMEAAAPIFRRACPEPPEKLVNLPNILTSPGLNLQHFAATDVLISVTTVRPMFFKYDVGCSPEVFFQLVEGNYGLQWLHGAPDRFVVLLAWINALLEDHGRNVDPRYVAEIESQVQETKIKPCFSPDPMFLILRFVVQECWRQTVYVYLYMALCGTWSVDHRAVRAVSTFVNIVDRVKPGRNPDSFLFIPIMV</sequence>
<name>A0A074RWQ1_9AGAM</name>
<dbReference type="AlphaFoldDB" id="A0A074RWQ1"/>
<evidence type="ECO:0000256" key="2">
    <source>
        <dbReference type="SAM" id="MobiDB-lite"/>
    </source>
</evidence>
<evidence type="ECO:0000256" key="1">
    <source>
        <dbReference type="ARBA" id="ARBA00023242"/>
    </source>
</evidence>
<dbReference type="PROSITE" id="PS50048">
    <property type="entry name" value="ZN2_CY6_FUNGAL_2"/>
    <property type="match status" value="1"/>
</dbReference>
<proteinExistence type="predicted"/>
<feature type="compositionally biased region" description="Polar residues" evidence="2">
    <location>
        <begin position="129"/>
        <end position="145"/>
    </location>
</feature>
<dbReference type="SUPFAM" id="SSF57701">
    <property type="entry name" value="Zn2/Cys6 DNA-binding domain"/>
    <property type="match status" value="1"/>
</dbReference>
<dbReference type="InterPro" id="IPR001138">
    <property type="entry name" value="Zn2Cys6_DnaBD"/>
</dbReference>
<reference evidence="4 5" key="1">
    <citation type="submission" date="2013-12" db="EMBL/GenBank/DDBJ databases">
        <authorList>
            <person name="Cubeta M."/>
            <person name="Pakala S."/>
            <person name="Fedorova N."/>
            <person name="Thomas E."/>
            <person name="Dean R."/>
            <person name="Jabaji S."/>
            <person name="Neate S."/>
            <person name="Toda T."/>
            <person name="Tavantzis S."/>
            <person name="Vilgalys R."/>
            <person name="Bharathan N."/>
            <person name="Pakala S."/>
            <person name="Losada L.S."/>
            <person name="Zafar N."/>
            <person name="Nierman W."/>
        </authorList>
    </citation>
    <scope>NUCLEOTIDE SEQUENCE [LARGE SCALE GENOMIC DNA]</scope>
    <source>
        <strain evidence="4 5">123E</strain>
    </source>
</reference>
<accession>A0A074RWQ1</accession>
<organism evidence="4 5">
    <name type="scientific">Rhizoctonia solani 123E</name>
    <dbReference type="NCBI Taxonomy" id="1423351"/>
    <lineage>
        <taxon>Eukaryota</taxon>
        <taxon>Fungi</taxon>
        <taxon>Dikarya</taxon>
        <taxon>Basidiomycota</taxon>
        <taxon>Agaricomycotina</taxon>
        <taxon>Agaricomycetes</taxon>
        <taxon>Cantharellales</taxon>
        <taxon>Ceratobasidiaceae</taxon>
        <taxon>Rhizoctonia</taxon>
    </lineage>
</organism>
<feature type="region of interest" description="Disordered" evidence="2">
    <location>
        <begin position="117"/>
        <end position="149"/>
    </location>
</feature>
<dbReference type="PROSITE" id="PS00463">
    <property type="entry name" value="ZN2_CY6_FUNGAL_1"/>
    <property type="match status" value="1"/>
</dbReference>
<dbReference type="GO" id="GO:0045944">
    <property type="term" value="P:positive regulation of transcription by RNA polymerase II"/>
    <property type="evidence" value="ECO:0007669"/>
    <property type="project" value="TreeGrafter"/>
</dbReference>
<dbReference type="EMBL" id="AZST01000330">
    <property type="protein sequence ID" value="KEP49715.1"/>
    <property type="molecule type" value="Genomic_DNA"/>
</dbReference>
<feature type="region of interest" description="Disordered" evidence="2">
    <location>
        <begin position="55"/>
        <end position="105"/>
    </location>
</feature>